<proteinExistence type="predicted"/>
<evidence type="ECO:0000313" key="2">
    <source>
        <dbReference type="Proteomes" id="UP001476798"/>
    </source>
</evidence>
<dbReference type="EMBL" id="JAHRIO010046666">
    <property type="protein sequence ID" value="MEQ2173550.1"/>
    <property type="molecule type" value="Genomic_DNA"/>
</dbReference>
<sequence>MVHPLTSHHPIREALLGNKNRRQFCVVSRDTKIQTLVCSDETSCSFASEGRPPHWSSLSLISINQMLKHSTTGFSWRTLDPFVPSETDTPIFFYPQTISVYHG</sequence>
<reference evidence="1 2" key="1">
    <citation type="submission" date="2021-06" db="EMBL/GenBank/DDBJ databases">
        <authorList>
            <person name="Palmer J.M."/>
        </authorList>
    </citation>
    <scope>NUCLEOTIDE SEQUENCE [LARGE SCALE GENOMIC DNA]</scope>
    <source>
        <strain evidence="1 2">GA_2019</strain>
        <tissue evidence="1">Muscle</tissue>
    </source>
</reference>
<evidence type="ECO:0000313" key="1">
    <source>
        <dbReference type="EMBL" id="MEQ2173550.1"/>
    </source>
</evidence>
<gene>
    <name evidence="1" type="ORF">GOODEAATRI_033196</name>
</gene>
<accession>A0ABV0NQI1</accession>
<organism evidence="1 2">
    <name type="scientific">Goodea atripinnis</name>
    <dbReference type="NCBI Taxonomy" id="208336"/>
    <lineage>
        <taxon>Eukaryota</taxon>
        <taxon>Metazoa</taxon>
        <taxon>Chordata</taxon>
        <taxon>Craniata</taxon>
        <taxon>Vertebrata</taxon>
        <taxon>Euteleostomi</taxon>
        <taxon>Actinopterygii</taxon>
        <taxon>Neopterygii</taxon>
        <taxon>Teleostei</taxon>
        <taxon>Neoteleostei</taxon>
        <taxon>Acanthomorphata</taxon>
        <taxon>Ovalentaria</taxon>
        <taxon>Atherinomorphae</taxon>
        <taxon>Cyprinodontiformes</taxon>
        <taxon>Goodeidae</taxon>
        <taxon>Goodea</taxon>
    </lineage>
</organism>
<dbReference type="Proteomes" id="UP001476798">
    <property type="component" value="Unassembled WGS sequence"/>
</dbReference>
<protein>
    <submittedName>
        <fullName evidence="1">Uncharacterized protein</fullName>
    </submittedName>
</protein>
<comment type="caution">
    <text evidence="1">The sequence shown here is derived from an EMBL/GenBank/DDBJ whole genome shotgun (WGS) entry which is preliminary data.</text>
</comment>
<keyword evidence="2" id="KW-1185">Reference proteome</keyword>
<name>A0ABV0NQI1_9TELE</name>